<reference evidence="2 3" key="1">
    <citation type="submission" date="2019-03" db="EMBL/GenBank/DDBJ databases">
        <title>The complete genome sequence of Swingsia_sp. F3b2 LMG30590(T).</title>
        <authorList>
            <person name="Chua K.-O."/>
            <person name="Chan K.-G."/>
            <person name="See-Too W.-S."/>
        </authorList>
    </citation>
    <scope>NUCLEOTIDE SEQUENCE [LARGE SCALE GENOMIC DNA]</scope>
    <source>
        <strain evidence="2 3">F3b2</strain>
    </source>
</reference>
<proteinExistence type="predicted"/>
<feature type="region of interest" description="Disordered" evidence="1">
    <location>
        <begin position="1"/>
        <end position="25"/>
    </location>
</feature>
<dbReference type="Proteomes" id="UP000318709">
    <property type="component" value="Chromosome"/>
</dbReference>
<dbReference type="EMBL" id="CP038231">
    <property type="protein sequence ID" value="QDH13271.2"/>
    <property type="molecule type" value="Genomic_DNA"/>
</dbReference>
<sequence length="414" mass="45428">MEETQQLWEAAPSQREAATGLPTPQDMRQKELVTDRLGALRPRHSRQPTWKGTATLSRRDSTETILEAPPVFVAMGFATDNVVKATMRLCRLLDALQEPGSWSLDCERQLRDGLFLVPAEVALPGQEGLRLTQMTRAVLRARAELLVKRFRQVGQGIQNHEIVPTRLGVVQKLFHQDRAQLHHHTLPQRLAWAELAMMARCLGLSLDSAMVWEGSAQPLFPGGIHSQAIPVSSAYMVDAILRLKSVIMSALDQVTAQHRPEAPQEDPGRASRAFKVVLGNRGGIQNGEKKSCPPSWLLVKQGGGASVLPAEATLDVYVRAGGGGRSTCFYGGSICLDRFLSLPAHPGTLRKPTTMEQRSHDYIPWHGYSSLADIQNLLAAVIVALPNGRRPTNLASIRLGQWLQLPALERGATS</sequence>
<organism evidence="2 3">
    <name type="scientific">Formicincola oecophyllae</name>
    <dbReference type="NCBI Taxonomy" id="2558361"/>
    <lineage>
        <taxon>Bacteria</taxon>
        <taxon>Pseudomonadati</taxon>
        <taxon>Pseudomonadota</taxon>
        <taxon>Alphaproteobacteria</taxon>
        <taxon>Acetobacterales</taxon>
        <taxon>Acetobacteraceae</taxon>
        <taxon>Formicincola</taxon>
    </lineage>
</organism>
<dbReference type="RefSeq" id="WP_149498235.1">
    <property type="nucleotide sequence ID" value="NZ_CP038231.1"/>
</dbReference>
<evidence type="ECO:0000313" key="3">
    <source>
        <dbReference type="Proteomes" id="UP000318709"/>
    </source>
</evidence>
<protein>
    <submittedName>
        <fullName evidence="2">Uncharacterized protein</fullName>
    </submittedName>
</protein>
<name>A0A4Y6UA72_9PROT</name>
<dbReference type="AlphaFoldDB" id="A0A4Y6UA72"/>
<keyword evidence="3" id="KW-1185">Reference proteome</keyword>
<accession>A0A4Y6UA72</accession>
<dbReference type="KEGG" id="swf:E3E12_02580"/>
<evidence type="ECO:0000313" key="2">
    <source>
        <dbReference type="EMBL" id="QDH13271.2"/>
    </source>
</evidence>
<gene>
    <name evidence="2" type="ORF">E3E12_02580</name>
</gene>
<evidence type="ECO:0000256" key="1">
    <source>
        <dbReference type="SAM" id="MobiDB-lite"/>
    </source>
</evidence>